<evidence type="ECO:0000313" key="3">
    <source>
        <dbReference type="Proteomes" id="UP000005025"/>
    </source>
</evidence>
<accession>H1LFY9</accession>
<feature type="compositionally biased region" description="Low complexity" evidence="1">
    <location>
        <begin position="35"/>
        <end position="46"/>
    </location>
</feature>
<sequence>NPTGSTNAANHATDSGTKPSSTTHQPAKPGKRPTAKQTAKTTAQAKRSTGRVKTQRLANEPVKVAGV</sequence>
<evidence type="ECO:0000256" key="1">
    <source>
        <dbReference type="SAM" id="MobiDB-lite"/>
    </source>
</evidence>
<protein>
    <submittedName>
        <fullName evidence="2">Uncharacterized protein</fullName>
    </submittedName>
</protein>
<gene>
    <name evidence="2" type="ORF">HMPREF9104_01515</name>
</gene>
<dbReference type="Proteomes" id="UP000005025">
    <property type="component" value="Unassembled WGS sequence"/>
</dbReference>
<dbReference type="EMBL" id="AGRJ01000148">
    <property type="protein sequence ID" value="EHO51288.1"/>
    <property type="molecule type" value="Genomic_DNA"/>
</dbReference>
<feature type="non-terminal residue" evidence="2">
    <location>
        <position position="1"/>
    </location>
</feature>
<dbReference type="HOGENOM" id="CLU_2800018_0_0_9"/>
<dbReference type="RefSeq" id="WP_008856690.1">
    <property type="nucleotide sequence ID" value="NZ_JH591038.1"/>
</dbReference>
<name>H1LFY9_9LACO</name>
<proteinExistence type="predicted"/>
<organism evidence="2 3">
    <name type="scientific">Lentilactobacillus kisonensis F0435</name>
    <dbReference type="NCBI Taxonomy" id="797516"/>
    <lineage>
        <taxon>Bacteria</taxon>
        <taxon>Bacillati</taxon>
        <taxon>Bacillota</taxon>
        <taxon>Bacilli</taxon>
        <taxon>Lactobacillales</taxon>
        <taxon>Lactobacillaceae</taxon>
        <taxon>Lentilactobacillus</taxon>
    </lineage>
</organism>
<reference evidence="2 3" key="1">
    <citation type="submission" date="2011-09" db="EMBL/GenBank/DDBJ databases">
        <authorList>
            <person name="Weinstock G."/>
            <person name="Sodergren E."/>
            <person name="Clifton S."/>
            <person name="Fulton L."/>
            <person name="Fulton B."/>
            <person name="Courtney L."/>
            <person name="Fronick C."/>
            <person name="Harrison M."/>
            <person name="Strong C."/>
            <person name="Farmer C."/>
            <person name="Delahaunty K."/>
            <person name="Markovic C."/>
            <person name="Hall O."/>
            <person name="Minx P."/>
            <person name="Tomlinson C."/>
            <person name="Mitreva M."/>
            <person name="Hou S."/>
            <person name="Chen J."/>
            <person name="Wollam A."/>
            <person name="Pepin K.H."/>
            <person name="Johnson M."/>
            <person name="Bhonagiri V."/>
            <person name="Zhang X."/>
            <person name="Suruliraj S."/>
            <person name="Warren W."/>
            <person name="Chinwalla A."/>
            <person name="Mardis E.R."/>
            <person name="Wilson R.K."/>
        </authorList>
    </citation>
    <scope>NUCLEOTIDE SEQUENCE [LARGE SCALE GENOMIC DNA]</scope>
    <source>
        <strain evidence="2 3">F0435</strain>
    </source>
</reference>
<evidence type="ECO:0000313" key="2">
    <source>
        <dbReference type="EMBL" id="EHO51288.1"/>
    </source>
</evidence>
<feature type="non-terminal residue" evidence="2">
    <location>
        <position position="67"/>
    </location>
</feature>
<feature type="compositionally biased region" description="Polar residues" evidence="1">
    <location>
        <begin position="1"/>
        <end position="25"/>
    </location>
</feature>
<comment type="caution">
    <text evidence="2">The sequence shown here is derived from an EMBL/GenBank/DDBJ whole genome shotgun (WGS) entry which is preliminary data.</text>
</comment>
<dbReference type="AlphaFoldDB" id="H1LFY9"/>
<feature type="region of interest" description="Disordered" evidence="1">
    <location>
        <begin position="1"/>
        <end position="67"/>
    </location>
</feature>
<dbReference type="STRING" id="797516.HMPREF9104_01515"/>